<dbReference type="OrthoDB" id="10009287at2759"/>
<reference evidence="8 9" key="1">
    <citation type="submission" date="2016-03" db="EMBL/GenBank/DDBJ databases">
        <title>Choanephora cucurbitarum.</title>
        <authorList>
            <person name="Min B."/>
            <person name="Park H."/>
            <person name="Park J.-H."/>
            <person name="Shin H.-D."/>
            <person name="Choi I.-G."/>
        </authorList>
    </citation>
    <scope>NUCLEOTIDE SEQUENCE [LARGE SCALE GENOMIC DNA]</scope>
    <source>
        <strain evidence="8 9">KUS-F28377</strain>
    </source>
</reference>
<accession>A0A1C7NV28</accession>
<dbReference type="Pfam" id="PF03134">
    <property type="entry name" value="TB2_DP1_HVA22"/>
    <property type="match status" value="1"/>
</dbReference>
<name>A0A1C7NV28_9FUNG</name>
<keyword evidence="8" id="KW-0675">Receptor</keyword>
<keyword evidence="4" id="KW-1133">Transmembrane helix</keyword>
<comment type="similarity">
    <text evidence="2 6">Belongs to the DP1 family.</text>
</comment>
<protein>
    <recommendedName>
        <fullName evidence="6">Protein YOP1</fullName>
    </recommendedName>
</protein>
<dbReference type="Proteomes" id="UP000093000">
    <property type="component" value="Unassembled WGS sequence"/>
</dbReference>
<dbReference type="InterPro" id="IPR004345">
    <property type="entry name" value="TB2_DP1_HVA22"/>
</dbReference>
<evidence type="ECO:0000313" key="8">
    <source>
        <dbReference type="EMBL" id="OBZ91334.1"/>
    </source>
</evidence>
<evidence type="ECO:0000256" key="4">
    <source>
        <dbReference type="ARBA" id="ARBA00022989"/>
    </source>
</evidence>
<dbReference type="AlphaFoldDB" id="A0A1C7NV28"/>
<evidence type="ECO:0000313" key="9">
    <source>
        <dbReference type="Proteomes" id="UP000093000"/>
    </source>
</evidence>
<dbReference type="PANTHER" id="PTHR12300">
    <property type="entry name" value="HVA22-LIKE PROTEINS"/>
    <property type="match status" value="1"/>
</dbReference>
<feature type="region of interest" description="Disordered" evidence="7">
    <location>
        <begin position="227"/>
        <end position="281"/>
    </location>
</feature>
<keyword evidence="5" id="KW-0472">Membrane</keyword>
<gene>
    <name evidence="8" type="primary">REEP5_1</name>
    <name evidence="8" type="ORF">A0J61_00596</name>
</gene>
<evidence type="ECO:0000256" key="6">
    <source>
        <dbReference type="RuleBase" id="RU362006"/>
    </source>
</evidence>
<feature type="compositionally biased region" description="Polar residues" evidence="7">
    <location>
        <begin position="250"/>
        <end position="266"/>
    </location>
</feature>
<dbReference type="InParanoid" id="A0A1C7NV28"/>
<organism evidence="8 9">
    <name type="scientific">Choanephora cucurbitarum</name>
    <dbReference type="NCBI Taxonomy" id="101091"/>
    <lineage>
        <taxon>Eukaryota</taxon>
        <taxon>Fungi</taxon>
        <taxon>Fungi incertae sedis</taxon>
        <taxon>Mucoromycota</taxon>
        <taxon>Mucoromycotina</taxon>
        <taxon>Mucoromycetes</taxon>
        <taxon>Mucorales</taxon>
        <taxon>Mucorineae</taxon>
        <taxon>Choanephoraceae</taxon>
        <taxon>Choanephoroideae</taxon>
        <taxon>Choanephora</taxon>
    </lineage>
</organism>
<feature type="compositionally biased region" description="Basic and acidic residues" evidence="7">
    <location>
        <begin position="186"/>
        <end position="198"/>
    </location>
</feature>
<evidence type="ECO:0000256" key="5">
    <source>
        <dbReference type="ARBA" id="ARBA00023136"/>
    </source>
</evidence>
<evidence type="ECO:0000256" key="3">
    <source>
        <dbReference type="ARBA" id="ARBA00022692"/>
    </source>
</evidence>
<dbReference type="GO" id="GO:0016020">
    <property type="term" value="C:membrane"/>
    <property type="evidence" value="ECO:0007669"/>
    <property type="project" value="UniProtKB-SubCell"/>
</dbReference>
<comment type="subcellular location">
    <subcellularLocation>
        <location evidence="1 6">Membrane</location>
        <topology evidence="1 6">Multi-pass membrane protein</topology>
    </subcellularLocation>
</comment>
<dbReference type="EMBL" id="LUGH01000014">
    <property type="protein sequence ID" value="OBZ91334.1"/>
    <property type="molecule type" value="Genomic_DNA"/>
</dbReference>
<evidence type="ECO:0000256" key="1">
    <source>
        <dbReference type="ARBA" id="ARBA00004141"/>
    </source>
</evidence>
<evidence type="ECO:0000256" key="2">
    <source>
        <dbReference type="ARBA" id="ARBA00008573"/>
    </source>
</evidence>
<dbReference type="PANTHER" id="PTHR12300:SF161">
    <property type="entry name" value="RECEPTOR EXPRESSION-ENHANCING PROTEIN"/>
    <property type="match status" value="1"/>
</dbReference>
<keyword evidence="3" id="KW-0812">Transmembrane</keyword>
<feature type="region of interest" description="Disordered" evidence="7">
    <location>
        <begin position="182"/>
        <end position="204"/>
    </location>
</feature>
<keyword evidence="9" id="KW-1185">Reference proteome</keyword>
<sequence length="281" mass="32542">MPLKHDLTSKLVEDWLNSLNHSAPINLTFVTEPLSKAVTGRVRSLEEIYHTFTVYRFLSRKGVYPLLLFTATSSSIGYSLFRAYTKSTKFVLSLVGVLYPAYRSWKLIKDIPSDRSDDKLERWLTYWLIYGSFQVFDHWVASDYFTSSRRKYNFYKLLILYWAQSPHSDGASLIYRHVIQKPQNRQRREEENKKKEVEECTTTNGSEASVMPYRYLDEFQSPTVDHHEDTFHCSKDNHSSSSSSSDDDSIGSTHQHDSNLTTSEKSSFPPLLMSVSTEAAW</sequence>
<feature type="compositionally biased region" description="Basic and acidic residues" evidence="7">
    <location>
        <begin position="227"/>
        <end position="238"/>
    </location>
</feature>
<proteinExistence type="inferred from homology"/>
<evidence type="ECO:0000256" key="7">
    <source>
        <dbReference type="SAM" id="MobiDB-lite"/>
    </source>
</evidence>
<comment type="caution">
    <text evidence="8">The sequence shown here is derived from an EMBL/GenBank/DDBJ whole genome shotgun (WGS) entry which is preliminary data.</text>
</comment>